<keyword evidence="6 8" id="KW-1133">Transmembrane helix</keyword>
<dbReference type="AlphaFoldDB" id="A0A9Q1K767"/>
<dbReference type="NCBIfam" id="TIGR01569">
    <property type="entry name" value="A_tha_TIGR01569"/>
    <property type="match status" value="1"/>
</dbReference>
<gene>
    <name evidence="10" type="ORF">Cgig2_005364</name>
</gene>
<evidence type="ECO:0000256" key="1">
    <source>
        <dbReference type="ARBA" id="ARBA00004651"/>
    </source>
</evidence>
<evidence type="ECO:0000256" key="5">
    <source>
        <dbReference type="ARBA" id="ARBA00022692"/>
    </source>
</evidence>
<evidence type="ECO:0000256" key="8">
    <source>
        <dbReference type="RuleBase" id="RU361233"/>
    </source>
</evidence>
<feature type="domain" description="Casparian strip membrane protein" evidence="9">
    <location>
        <begin position="29"/>
        <end position="177"/>
    </location>
</feature>
<evidence type="ECO:0000256" key="2">
    <source>
        <dbReference type="ARBA" id="ARBA00007651"/>
    </source>
</evidence>
<evidence type="ECO:0000256" key="7">
    <source>
        <dbReference type="ARBA" id="ARBA00023136"/>
    </source>
</evidence>
<name>A0A9Q1K767_9CARY</name>
<keyword evidence="4 8" id="KW-1003">Cell membrane</keyword>
<evidence type="ECO:0000256" key="3">
    <source>
        <dbReference type="ARBA" id="ARBA00011489"/>
    </source>
</evidence>
<reference evidence="10" key="1">
    <citation type="submission" date="2022-04" db="EMBL/GenBank/DDBJ databases">
        <title>Carnegiea gigantea Genome sequencing and assembly v2.</title>
        <authorList>
            <person name="Copetti D."/>
            <person name="Sanderson M.J."/>
            <person name="Burquez A."/>
            <person name="Wojciechowski M.F."/>
        </authorList>
    </citation>
    <scope>NUCLEOTIDE SEQUENCE</scope>
    <source>
        <strain evidence="10">SGP5-SGP5p</strain>
        <tissue evidence="10">Aerial part</tissue>
    </source>
</reference>
<dbReference type="PANTHER" id="PTHR33573:SF64">
    <property type="entry name" value="CASP-LIKE PROTEIN 2B1"/>
    <property type="match status" value="1"/>
</dbReference>
<dbReference type="InterPro" id="IPR006702">
    <property type="entry name" value="CASP_dom"/>
</dbReference>
<comment type="similarity">
    <text evidence="2 8">Belongs to the Casparian strip membrane proteins (CASP) family.</text>
</comment>
<evidence type="ECO:0000313" key="10">
    <source>
        <dbReference type="EMBL" id="KAJ8437613.1"/>
    </source>
</evidence>
<protein>
    <recommendedName>
        <fullName evidence="8">CASP-like protein</fullName>
    </recommendedName>
</protein>
<accession>A0A9Q1K767</accession>
<evidence type="ECO:0000256" key="6">
    <source>
        <dbReference type="ARBA" id="ARBA00022989"/>
    </source>
</evidence>
<keyword evidence="11" id="KW-1185">Reference proteome</keyword>
<organism evidence="10 11">
    <name type="scientific">Carnegiea gigantea</name>
    <dbReference type="NCBI Taxonomy" id="171969"/>
    <lineage>
        <taxon>Eukaryota</taxon>
        <taxon>Viridiplantae</taxon>
        <taxon>Streptophyta</taxon>
        <taxon>Embryophyta</taxon>
        <taxon>Tracheophyta</taxon>
        <taxon>Spermatophyta</taxon>
        <taxon>Magnoliopsida</taxon>
        <taxon>eudicotyledons</taxon>
        <taxon>Gunneridae</taxon>
        <taxon>Pentapetalae</taxon>
        <taxon>Caryophyllales</taxon>
        <taxon>Cactineae</taxon>
        <taxon>Cactaceae</taxon>
        <taxon>Cactoideae</taxon>
        <taxon>Echinocereeae</taxon>
        <taxon>Carnegiea</taxon>
    </lineage>
</organism>
<feature type="transmembrane region" description="Helical" evidence="8">
    <location>
        <begin position="164"/>
        <end position="184"/>
    </location>
</feature>
<evidence type="ECO:0000259" key="9">
    <source>
        <dbReference type="Pfam" id="PF04535"/>
    </source>
</evidence>
<dbReference type="EMBL" id="JAKOGI010000291">
    <property type="protein sequence ID" value="KAJ8437613.1"/>
    <property type="molecule type" value="Genomic_DNA"/>
</dbReference>
<evidence type="ECO:0000256" key="4">
    <source>
        <dbReference type="ARBA" id="ARBA00022475"/>
    </source>
</evidence>
<dbReference type="InterPro" id="IPR006459">
    <property type="entry name" value="CASP/CASPL"/>
</dbReference>
<feature type="transmembrane region" description="Helical" evidence="8">
    <location>
        <begin position="76"/>
        <end position="102"/>
    </location>
</feature>
<comment type="subunit">
    <text evidence="3 8">Homodimer and heterodimers.</text>
</comment>
<keyword evidence="5 8" id="KW-0812">Transmembrane</keyword>
<comment type="caution">
    <text evidence="10">The sequence shown here is derived from an EMBL/GenBank/DDBJ whole genome shotgun (WGS) entry which is preliminary data.</text>
</comment>
<evidence type="ECO:0000313" key="11">
    <source>
        <dbReference type="Proteomes" id="UP001153076"/>
    </source>
</evidence>
<sequence length="204" mass="21864">MSYGGSVGISPGNVAVHHAKCDAKLVEWRVKIAELVLRVLVLGLGVAAAALIGANSEVKVIFSITKKAKFTDMKSLVFLVVVNGIVATYSLVQVVRCAVGIFRGSVLFSKPLAWLIFSGDQVMAYLTLAAVAAALQSSVIGKFGQPELQWMKICDLYKKFCTQAGEGVASALLVSLCTVILSWISAYSLFRLYGGRKGKADSRW</sequence>
<proteinExistence type="inferred from homology"/>
<comment type="subcellular location">
    <subcellularLocation>
        <location evidence="1 8">Cell membrane</location>
        <topology evidence="1 8">Multi-pass membrane protein</topology>
    </subcellularLocation>
</comment>
<dbReference type="PANTHER" id="PTHR33573">
    <property type="entry name" value="CASP-LIKE PROTEIN 4A4"/>
    <property type="match status" value="1"/>
</dbReference>
<dbReference type="OrthoDB" id="689701at2759"/>
<feature type="transmembrane region" description="Helical" evidence="8">
    <location>
        <begin position="35"/>
        <end position="55"/>
    </location>
</feature>
<keyword evidence="7 8" id="KW-0472">Membrane</keyword>
<dbReference type="Proteomes" id="UP001153076">
    <property type="component" value="Unassembled WGS sequence"/>
</dbReference>
<dbReference type="Pfam" id="PF04535">
    <property type="entry name" value="CASP_dom"/>
    <property type="match status" value="1"/>
</dbReference>
<dbReference type="GO" id="GO:0005886">
    <property type="term" value="C:plasma membrane"/>
    <property type="evidence" value="ECO:0007669"/>
    <property type="project" value="UniProtKB-SubCell"/>
</dbReference>
<feature type="transmembrane region" description="Helical" evidence="8">
    <location>
        <begin position="122"/>
        <end position="143"/>
    </location>
</feature>